<dbReference type="PROSITE" id="PS51833">
    <property type="entry name" value="HDOD"/>
    <property type="match status" value="1"/>
</dbReference>
<dbReference type="InterPro" id="IPR013976">
    <property type="entry name" value="HDOD"/>
</dbReference>
<dbReference type="OrthoDB" id="9770715at2"/>
<feature type="domain" description="HDOD" evidence="1">
    <location>
        <begin position="14"/>
        <end position="207"/>
    </location>
</feature>
<comment type="caution">
    <text evidence="2">The sequence shown here is derived from an EMBL/GenBank/DDBJ whole genome shotgun (WGS) entry which is preliminary data.</text>
</comment>
<proteinExistence type="predicted"/>
<dbReference type="RefSeq" id="WP_126021880.1">
    <property type="nucleotide sequence ID" value="NZ_RXFT01000004.1"/>
</dbReference>
<accession>A0A3S0XE43</accession>
<reference evidence="2 3" key="1">
    <citation type="submission" date="2018-12" db="EMBL/GenBank/DDBJ databases">
        <title>The genome sequences of Variovorax guangxiensis DSM 27352.</title>
        <authorList>
            <person name="Gao J."/>
            <person name="Sun J."/>
        </authorList>
    </citation>
    <scope>NUCLEOTIDE SEQUENCE [LARGE SCALE GENOMIC DNA]</scope>
    <source>
        <strain evidence="2 3">DSM 27352</strain>
    </source>
</reference>
<dbReference type="SUPFAM" id="SSF109604">
    <property type="entry name" value="HD-domain/PDEase-like"/>
    <property type="match status" value="1"/>
</dbReference>
<organism evidence="2 3">
    <name type="scientific">Variovorax guangxiensis</name>
    <dbReference type="NCBI Taxonomy" id="1775474"/>
    <lineage>
        <taxon>Bacteria</taxon>
        <taxon>Pseudomonadati</taxon>
        <taxon>Pseudomonadota</taxon>
        <taxon>Betaproteobacteria</taxon>
        <taxon>Burkholderiales</taxon>
        <taxon>Comamonadaceae</taxon>
        <taxon>Variovorax</taxon>
    </lineage>
</organism>
<dbReference type="PANTHER" id="PTHR33525:SF3">
    <property type="entry name" value="RIBONUCLEASE Y"/>
    <property type="match status" value="1"/>
</dbReference>
<dbReference type="Pfam" id="PF08668">
    <property type="entry name" value="HDOD"/>
    <property type="match status" value="1"/>
</dbReference>
<dbReference type="Proteomes" id="UP000281118">
    <property type="component" value="Unassembled WGS sequence"/>
</dbReference>
<evidence type="ECO:0000313" key="3">
    <source>
        <dbReference type="Proteomes" id="UP000281118"/>
    </source>
</evidence>
<dbReference type="Gene3D" id="1.10.3210.10">
    <property type="entry name" value="Hypothetical protein af1432"/>
    <property type="match status" value="1"/>
</dbReference>
<dbReference type="PANTHER" id="PTHR33525">
    <property type="match status" value="1"/>
</dbReference>
<protein>
    <submittedName>
        <fullName evidence="2">HDOD domain-containing protein</fullName>
    </submittedName>
</protein>
<evidence type="ECO:0000259" key="1">
    <source>
        <dbReference type="PROSITE" id="PS51833"/>
    </source>
</evidence>
<dbReference type="AlphaFoldDB" id="A0A3S0XE43"/>
<sequence>MKTLDELFANDESLPTVPRVVSDLMEMLRDDDVSFSAVAHRIELDQVLAAKVLQMINSPLFGLRRKISSIQGAILMLGLSAIRSVVVSSGLAGAFRKVEGVSLPAFWAHSLRVASASRYLASKTRLVDPNLAFTAGSMHAIGHLIMAQAMPGRIAALNALHPFEALGRAQLELVEFGYHYGDVSASLAQRWGFAPDLVGGLSSFVSPDKSVHADALGGVLHLAVWRVALERQGVDLGNLGGVWPSQSAIAAGITEDIVQEMPAPRELAAELESMIA</sequence>
<gene>
    <name evidence="2" type="ORF">EJP67_11720</name>
</gene>
<name>A0A3S0XE43_9BURK</name>
<evidence type="ECO:0000313" key="2">
    <source>
        <dbReference type="EMBL" id="RUR67722.1"/>
    </source>
</evidence>
<dbReference type="InterPro" id="IPR052340">
    <property type="entry name" value="RNase_Y/CdgJ"/>
</dbReference>
<dbReference type="EMBL" id="RXFT01000004">
    <property type="protein sequence ID" value="RUR67722.1"/>
    <property type="molecule type" value="Genomic_DNA"/>
</dbReference>